<organism evidence="1 2">
    <name type="scientific">Ancylostoma ceylanicum</name>
    <dbReference type="NCBI Taxonomy" id="53326"/>
    <lineage>
        <taxon>Eukaryota</taxon>
        <taxon>Metazoa</taxon>
        <taxon>Ecdysozoa</taxon>
        <taxon>Nematoda</taxon>
        <taxon>Chromadorea</taxon>
        <taxon>Rhabditida</taxon>
        <taxon>Rhabditina</taxon>
        <taxon>Rhabditomorpha</taxon>
        <taxon>Strongyloidea</taxon>
        <taxon>Ancylostomatidae</taxon>
        <taxon>Ancylostomatinae</taxon>
        <taxon>Ancylostoma</taxon>
    </lineage>
</organism>
<dbReference type="AlphaFoldDB" id="A0A016SZQ1"/>
<dbReference type="EMBL" id="JARK01001491">
    <property type="protein sequence ID" value="EYB95866.1"/>
    <property type="molecule type" value="Genomic_DNA"/>
</dbReference>
<name>A0A016SZQ1_9BILA</name>
<keyword evidence="2" id="KW-1185">Reference proteome</keyword>
<dbReference type="Proteomes" id="UP000024635">
    <property type="component" value="Unassembled WGS sequence"/>
</dbReference>
<accession>A0A016SZQ1</accession>
<gene>
    <name evidence="1" type="primary">Acey_s0155.g3062</name>
    <name evidence="1" type="ORF">Y032_0155g3062</name>
</gene>
<reference evidence="2" key="1">
    <citation type="journal article" date="2015" name="Nat. Genet.">
        <title>The genome and transcriptome of the zoonotic hookworm Ancylostoma ceylanicum identify infection-specific gene families.</title>
        <authorList>
            <person name="Schwarz E.M."/>
            <person name="Hu Y."/>
            <person name="Antoshechkin I."/>
            <person name="Miller M.M."/>
            <person name="Sternberg P.W."/>
            <person name="Aroian R.V."/>
        </authorList>
    </citation>
    <scope>NUCLEOTIDE SEQUENCE</scope>
    <source>
        <strain evidence="2">HY135</strain>
    </source>
</reference>
<comment type="caution">
    <text evidence="1">The sequence shown here is derived from an EMBL/GenBank/DDBJ whole genome shotgun (WGS) entry which is preliminary data.</text>
</comment>
<evidence type="ECO:0000313" key="1">
    <source>
        <dbReference type="EMBL" id="EYB95866.1"/>
    </source>
</evidence>
<protein>
    <submittedName>
        <fullName evidence="1">Uncharacterized protein</fullName>
    </submittedName>
</protein>
<evidence type="ECO:0000313" key="2">
    <source>
        <dbReference type="Proteomes" id="UP000024635"/>
    </source>
</evidence>
<proteinExistence type="predicted"/>
<sequence>MKAGRLYRHLPKFQRKSPRNKRDIRLRPSTQIHLQCPLRPFDDFVKAGQILSEMEGTLHNMGQLVGHVFLNLTCIAIDTGLEFRLQLWKNLVTSKTTNEKSKMMLLMCLRKL</sequence>